<evidence type="ECO:0000313" key="2">
    <source>
        <dbReference type="Proteomes" id="UP000694700"/>
    </source>
</evidence>
<name>A0A8C1SPU3_CYPCA</name>
<organism evidence="1 2">
    <name type="scientific">Cyprinus carpio</name>
    <name type="common">Common carp</name>
    <dbReference type="NCBI Taxonomy" id="7962"/>
    <lineage>
        <taxon>Eukaryota</taxon>
        <taxon>Metazoa</taxon>
        <taxon>Chordata</taxon>
        <taxon>Craniata</taxon>
        <taxon>Vertebrata</taxon>
        <taxon>Euteleostomi</taxon>
        <taxon>Actinopterygii</taxon>
        <taxon>Neopterygii</taxon>
        <taxon>Teleostei</taxon>
        <taxon>Ostariophysi</taxon>
        <taxon>Cypriniformes</taxon>
        <taxon>Cyprinidae</taxon>
        <taxon>Cyprininae</taxon>
        <taxon>Cyprinus</taxon>
    </lineage>
</organism>
<proteinExistence type="predicted"/>
<evidence type="ECO:0000313" key="1">
    <source>
        <dbReference type="Ensembl" id="ENSCCRP00015011266.1"/>
    </source>
</evidence>
<dbReference type="Ensembl" id="ENSCCRT00015011680.1">
    <property type="protein sequence ID" value="ENSCCRP00015011266.1"/>
    <property type="gene ID" value="ENSCCRG00015005287.1"/>
</dbReference>
<sequence>QYTDDSVSCLLLLQVCDENDVRRARFIDRQKEVSLNYFNTASAGQRPSWNRFGHPWHKDKGTKVGTCGYCGVQFMQKHHH</sequence>
<accession>A0A8C1SPU3</accession>
<dbReference type="Proteomes" id="UP000694700">
    <property type="component" value="Unplaced"/>
</dbReference>
<dbReference type="AlphaFoldDB" id="A0A8C1SPU3"/>
<protein>
    <submittedName>
        <fullName evidence="1">Uncharacterized protein</fullName>
    </submittedName>
</protein>
<reference evidence="1" key="1">
    <citation type="submission" date="2025-08" db="UniProtKB">
        <authorList>
            <consortium name="Ensembl"/>
        </authorList>
    </citation>
    <scope>IDENTIFICATION</scope>
</reference>